<evidence type="ECO:0000313" key="1">
    <source>
        <dbReference type="EMBL" id="MEQ2291159.1"/>
    </source>
</evidence>
<accession>A0ABV0YBG7</accession>
<dbReference type="EMBL" id="JAHRIP010028831">
    <property type="protein sequence ID" value="MEQ2291159.1"/>
    <property type="molecule type" value="Genomic_DNA"/>
</dbReference>
<proteinExistence type="predicted"/>
<dbReference type="Proteomes" id="UP001469553">
    <property type="component" value="Unassembled WGS sequence"/>
</dbReference>
<sequence>MCSVFLSQFWSLRSRTQIFSANGGSYGFLSTSVFFFTLFDKGQICGAHKSGLNSDLRDIRCLGFGFIAQLCFKCFHNLNPDLSAAFLGSHDAVSSLMFSTKDLHRRAVRCTGSSLGFYL</sequence>
<gene>
    <name evidence="1" type="ORF">AMECASPLE_010586</name>
</gene>
<comment type="caution">
    <text evidence="1">The sequence shown here is derived from an EMBL/GenBank/DDBJ whole genome shotgun (WGS) entry which is preliminary data.</text>
</comment>
<reference evidence="1 2" key="1">
    <citation type="submission" date="2021-06" db="EMBL/GenBank/DDBJ databases">
        <authorList>
            <person name="Palmer J.M."/>
        </authorList>
    </citation>
    <scope>NUCLEOTIDE SEQUENCE [LARGE SCALE GENOMIC DNA]</scope>
    <source>
        <strain evidence="1 2">AS_MEX2019</strain>
        <tissue evidence="1">Muscle</tissue>
    </source>
</reference>
<name>A0ABV0YBG7_9TELE</name>
<organism evidence="1 2">
    <name type="scientific">Ameca splendens</name>
    <dbReference type="NCBI Taxonomy" id="208324"/>
    <lineage>
        <taxon>Eukaryota</taxon>
        <taxon>Metazoa</taxon>
        <taxon>Chordata</taxon>
        <taxon>Craniata</taxon>
        <taxon>Vertebrata</taxon>
        <taxon>Euteleostomi</taxon>
        <taxon>Actinopterygii</taxon>
        <taxon>Neopterygii</taxon>
        <taxon>Teleostei</taxon>
        <taxon>Neoteleostei</taxon>
        <taxon>Acanthomorphata</taxon>
        <taxon>Ovalentaria</taxon>
        <taxon>Atherinomorphae</taxon>
        <taxon>Cyprinodontiformes</taxon>
        <taxon>Goodeidae</taxon>
        <taxon>Ameca</taxon>
    </lineage>
</organism>
<evidence type="ECO:0000313" key="2">
    <source>
        <dbReference type="Proteomes" id="UP001469553"/>
    </source>
</evidence>
<keyword evidence="2" id="KW-1185">Reference proteome</keyword>
<protein>
    <submittedName>
        <fullName evidence="1">Uncharacterized protein</fullName>
    </submittedName>
</protein>